<dbReference type="AlphaFoldDB" id="A0A1F7S5J2"/>
<gene>
    <name evidence="1" type="ORF">A2161_17025</name>
</gene>
<comment type="caution">
    <text evidence="1">The sequence shown here is derived from an EMBL/GenBank/DDBJ whole genome shotgun (WGS) entry which is preliminary data.</text>
</comment>
<dbReference type="Proteomes" id="UP000179266">
    <property type="component" value="Unassembled WGS sequence"/>
</dbReference>
<evidence type="ECO:0000313" key="1">
    <source>
        <dbReference type="EMBL" id="OGL49056.1"/>
    </source>
</evidence>
<sequence length="246" mass="28821">MVAEILQIKNTKPLVLADTEHYVVKLLEYVRSHLPFDLLVPMHKRKGFLKEMATLPDEVFTRHWIGYATMGRPYNVKNFKGDPFWQTVQRLGERQNKYGFNAFLCTSEHVSVDAPLQHYPKRWHCEEFFNANQALGWRRAGTLNLHIRYGQITMALIAQTVIAMLRKRVGDPVAGWDAKHLADEFFHGLDGDIRVNNDRILITYYNAPNSELLRKQYTNLPEILQKEGVDPRIPWLYNYKLDFSFK</sequence>
<reference evidence="1 2" key="1">
    <citation type="journal article" date="2016" name="Nat. Commun.">
        <title>Thousands of microbial genomes shed light on interconnected biogeochemical processes in an aquifer system.</title>
        <authorList>
            <person name="Anantharaman K."/>
            <person name="Brown C.T."/>
            <person name="Hug L.A."/>
            <person name="Sharon I."/>
            <person name="Castelle C.J."/>
            <person name="Probst A.J."/>
            <person name="Thomas B.C."/>
            <person name="Singh A."/>
            <person name="Wilkins M.J."/>
            <person name="Karaoz U."/>
            <person name="Brodie E.L."/>
            <person name="Williams K.H."/>
            <person name="Hubbard S.S."/>
            <person name="Banfield J.F."/>
        </authorList>
    </citation>
    <scope>NUCLEOTIDE SEQUENCE [LARGE SCALE GENOMIC DNA]</scope>
</reference>
<organism evidence="1 2">
    <name type="scientific">Candidatus Schekmanbacteria bacterium RBG_13_48_7</name>
    <dbReference type="NCBI Taxonomy" id="1817878"/>
    <lineage>
        <taxon>Bacteria</taxon>
        <taxon>Candidatus Schekmaniibacteriota</taxon>
    </lineage>
</organism>
<name>A0A1F7S5J2_9BACT</name>
<evidence type="ECO:0000313" key="2">
    <source>
        <dbReference type="Proteomes" id="UP000179266"/>
    </source>
</evidence>
<dbReference type="EMBL" id="MGDD01000023">
    <property type="protein sequence ID" value="OGL49056.1"/>
    <property type="molecule type" value="Genomic_DNA"/>
</dbReference>
<protein>
    <submittedName>
        <fullName evidence="1">Uncharacterized protein</fullName>
    </submittedName>
</protein>
<proteinExistence type="predicted"/>
<accession>A0A1F7S5J2</accession>